<keyword evidence="1 4" id="KW-0479">Metal-binding</keyword>
<feature type="binding site" evidence="4">
    <location>
        <position position="278"/>
    </location>
    <ligand>
        <name>Zn(2+)</name>
        <dbReference type="ChEBI" id="CHEBI:29105"/>
        <label>1</label>
    </ligand>
</feature>
<dbReference type="GO" id="GO:0008270">
    <property type="term" value="F:zinc ion binding"/>
    <property type="evidence" value="ECO:0007669"/>
    <property type="project" value="InterPro"/>
</dbReference>
<comment type="similarity">
    <text evidence="5">Belongs to the metallo-dependent hydrolases superfamily. Phosphotriesterase family.</text>
</comment>
<evidence type="ECO:0000313" key="6">
    <source>
        <dbReference type="EMBL" id="MCA6075626.1"/>
    </source>
</evidence>
<dbReference type="Gene3D" id="3.20.20.140">
    <property type="entry name" value="Metal-dependent hydrolases"/>
    <property type="match status" value="1"/>
</dbReference>
<name>A0A9X1HPT8_9BACT</name>
<protein>
    <submittedName>
        <fullName evidence="6">Phosphotriesterase</fullName>
    </submittedName>
</protein>
<evidence type="ECO:0000256" key="5">
    <source>
        <dbReference type="PROSITE-ProRule" id="PRU00679"/>
    </source>
</evidence>
<dbReference type="SUPFAM" id="SSF51556">
    <property type="entry name" value="Metallo-dependent hydrolases"/>
    <property type="match status" value="1"/>
</dbReference>
<dbReference type="PROSITE" id="PS51347">
    <property type="entry name" value="PHOSPHOTRIESTERASE_2"/>
    <property type="match status" value="1"/>
</dbReference>
<dbReference type="AlphaFoldDB" id="A0A9X1HPT8"/>
<dbReference type="RefSeq" id="WP_225698723.1">
    <property type="nucleotide sequence ID" value="NZ_JAIXNE010000002.1"/>
</dbReference>
<dbReference type="GO" id="GO:0016788">
    <property type="term" value="F:hydrolase activity, acting on ester bonds"/>
    <property type="evidence" value="ECO:0007669"/>
    <property type="project" value="InterPro"/>
</dbReference>
<sequence length="335" mass="37234">MKFTCRNWFILLLALWGCVPGENNHFIMTVNGPVSTAEMGTTLIHEHVLVDFIGADSTGYRRWDRQEAARIILPYLREAQKKGLQTFFDCTPAFIGRDPRLLKMLADSTGLNIVTNTGLYGAVDNKFLPLYAFDATAEDLAARWIREFEKGIEGTGIKPGFIKIGVNPGRLSPQHRKLITAAAITHKATGLTIASHTGPAEPAFQQLEILEKEGVPASAFIWVHAQNEPDPARHVEAAQRGAWISLDGLTEDNQQDYLALIQNLKENNLLDHLLLSHDAGWYSPGELNGGEFRGYTTLLTSFRERLLANGFSDDEFVKIVQENPARAFSLMKSAE</sequence>
<feature type="binding site" evidence="4">
    <location>
        <position position="47"/>
    </location>
    <ligand>
        <name>Zn(2+)</name>
        <dbReference type="ChEBI" id="CHEBI:29105"/>
        <label>1</label>
    </ligand>
</feature>
<keyword evidence="7" id="KW-1185">Reference proteome</keyword>
<feature type="binding site" evidence="4">
    <location>
        <position position="224"/>
    </location>
    <ligand>
        <name>Zn(2+)</name>
        <dbReference type="ChEBI" id="CHEBI:29105"/>
        <label>2</label>
    </ligand>
</feature>
<feature type="binding site" description="via carbamate group" evidence="4">
    <location>
        <position position="163"/>
    </location>
    <ligand>
        <name>Zn(2+)</name>
        <dbReference type="ChEBI" id="CHEBI:29105"/>
        <label>1</label>
    </ligand>
</feature>
<dbReference type="EMBL" id="JAIXNE010000002">
    <property type="protein sequence ID" value="MCA6075626.1"/>
    <property type="molecule type" value="Genomic_DNA"/>
</dbReference>
<dbReference type="PANTHER" id="PTHR10819:SF3">
    <property type="entry name" value="PHOSPHOTRIESTERASE-RELATED PROTEIN"/>
    <property type="match status" value="1"/>
</dbReference>
<comment type="cofactor">
    <cofactor evidence="4">
        <name>a divalent metal cation</name>
        <dbReference type="ChEBI" id="CHEBI:60240"/>
    </cofactor>
    <text evidence="4">Binds 2 divalent metal cations per subunit.</text>
</comment>
<dbReference type="PROSITE" id="PS01322">
    <property type="entry name" value="PHOSPHOTRIESTERASE_1"/>
    <property type="match status" value="1"/>
</dbReference>
<feature type="binding site" evidence="4">
    <location>
        <position position="45"/>
    </location>
    <ligand>
        <name>Zn(2+)</name>
        <dbReference type="ChEBI" id="CHEBI:29105"/>
        <label>1</label>
    </ligand>
</feature>
<dbReference type="Pfam" id="PF02126">
    <property type="entry name" value="PTE"/>
    <property type="match status" value="1"/>
</dbReference>
<evidence type="ECO:0000256" key="4">
    <source>
        <dbReference type="PIRSR" id="PIRSR601559-51"/>
    </source>
</evidence>
<reference evidence="6" key="1">
    <citation type="submission" date="2021-09" db="EMBL/GenBank/DDBJ databases">
        <title>Fulvivirga sp. isolated from coastal sediment.</title>
        <authorList>
            <person name="Yu H."/>
        </authorList>
    </citation>
    <scope>NUCLEOTIDE SEQUENCE</scope>
    <source>
        <strain evidence="6">1062</strain>
    </source>
</reference>
<keyword evidence="2" id="KW-0378">Hydrolase</keyword>
<feature type="binding site" evidence="4">
    <location>
        <position position="196"/>
    </location>
    <ligand>
        <name>Zn(2+)</name>
        <dbReference type="ChEBI" id="CHEBI:29105"/>
        <label>2</label>
    </ligand>
</feature>
<evidence type="ECO:0000256" key="2">
    <source>
        <dbReference type="ARBA" id="ARBA00022801"/>
    </source>
</evidence>
<dbReference type="PANTHER" id="PTHR10819">
    <property type="entry name" value="PHOSPHOTRIESTERASE-RELATED"/>
    <property type="match status" value="1"/>
</dbReference>
<organism evidence="6 7">
    <name type="scientific">Fulvivirga sedimenti</name>
    <dbReference type="NCBI Taxonomy" id="2879465"/>
    <lineage>
        <taxon>Bacteria</taxon>
        <taxon>Pseudomonadati</taxon>
        <taxon>Bacteroidota</taxon>
        <taxon>Cytophagia</taxon>
        <taxon>Cytophagales</taxon>
        <taxon>Fulvivirgaceae</taxon>
        <taxon>Fulvivirga</taxon>
    </lineage>
</organism>
<dbReference type="InterPro" id="IPR001559">
    <property type="entry name" value="Phosphotriesterase"/>
</dbReference>
<comment type="caution">
    <text evidence="6">The sequence shown here is derived from an EMBL/GenBank/DDBJ whole genome shotgun (WGS) entry which is preliminary data.</text>
</comment>
<gene>
    <name evidence="6" type="ORF">LDX50_12165</name>
</gene>
<feature type="modified residue" description="N6-carboxylysine" evidence="3 5">
    <location>
        <position position="163"/>
    </location>
</feature>
<proteinExistence type="inferred from homology"/>
<evidence type="ECO:0000256" key="1">
    <source>
        <dbReference type="ARBA" id="ARBA00022723"/>
    </source>
</evidence>
<dbReference type="InterPro" id="IPR032466">
    <property type="entry name" value="Metal_Hydrolase"/>
</dbReference>
<dbReference type="Proteomes" id="UP001139409">
    <property type="component" value="Unassembled WGS sequence"/>
</dbReference>
<accession>A0A9X1HPT8</accession>
<feature type="binding site" description="via carbamate group" evidence="4">
    <location>
        <position position="163"/>
    </location>
    <ligand>
        <name>Zn(2+)</name>
        <dbReference type="ChEBI" id="CHEBI:29105"/>
        <label>2</label>
    </ligand>
</feature>
<evidence type="ECO:0000256" key="3">
    <source>
        <dbReference type="PIRSR" id="PIRSR601559-50"/>
    </source>
</evidence>
<dbReference type="InterPro" id="IPR017947">
    <property type="entry name" value="AryldialkylPase_Zn-BS"/>
</dbReference>
<evidence type="ECO:0000313" key="7">
    <source>
        <dbReference type="Proteomes" id="UP001139409"/>
    </source>
</evidence>